<dbReference type="RefSeq" id="WP_191710861.1">
    <property type="nucleotide sequence ID" value="NZ_JACSPQ010000053.1"/>
</dbReference>
<feature type="region of interest" description="Disordered" evidence="1">
    <location>
        <begin position="128"/>
        <end position="160"/>
    </location>
</feature>
<keyword evidence="2" id="KW-0812">Transmembrane</keyword>
<organism evidence="3 4">
    <name type="scientific">Phocaeicola faecium</name>
    <dbReference type="NCBI Taxonomy" id="2762213"/>
    <lineage>
        <taxon>Bacteria</taxon>
        <taxon>Pseudomonadati</taxon>
        <taxon>Bacteroidota</taxon>
        <taxon>Bacteroidia</taxon>
        <taxon>Bacteroidales</taxon>
        <taxon>Bacteroidaceae</taxon>
        <taxon>Phocaeicola</taxon>
    </lineage>
</organism>
<keyword evidence="2" id="KW-1133">Transmembrane helix</keyword>
<dbReference type="EMBL" id="JACSPQ010000053">
    <property type="protein sequence ID" value="MBD8003280.1"/>
    <property type="molecule type" value="Genomic_DNA"/>
</dbReference>
<evidence type="ECO:0000256" key="2">
    <source>
        <dbReference type="SAM" id="Phobius"/>
    </source>
</evidence>
<evidence type="ECO:0000256" key="1">
    <source>
        <dbReference type="SAM" id="MobiDB-lite"/>
    </source>
</evidence>
<keyword evidence="2" id="KW-0472">Membrane</keyword>
<name>A0ABR8VER5_9BACT</name>
<accession>A0ABR8VER5</accession>
<evidence type="ECO:0000313" key="4">
    <source>
        <dbReference type="Proteomes" id="UP000616346"/>
    </source>
</evidence>
<feature type="transmembrane region" description="Helical" evidence="2">
    <location>
        <begin position="85"/>
        <end position="105"/>
    </location>
</feature>
<sequence length="160" mass="18459">MDYKYIEQLIERYWDCETSAEEEQILRMFFSQTEIPAHLLRYKSLFAYQKSEQEIGLGSDFDKRILEEIERPTVKARRLTLQTRFMPLFKAAAVIALIFSVGGVMKHSLSDGNGAGVIYVHDQFERRSTDPQVAYEGDSVKSPLEKVTEQPPVVGRNHKQ</sequence>
<reference evidence="3 4" key="1">
    <citation type="submission" date="2020-08" db="EMBL/GenBank/DDBJ databases">
        <title>A Genomic Blueprint of the Chicken Gut Microbiome.</title>
        <authorList>
            <person name="Gilroy R."/>
            <person name="Ravi A."/>
            <person name="Getino M."/>
            <person name="Pursley I."/>
            <person name="Horton D.L."/>
            <person name="Alikhan N.-F."/>
            <person name="Baker D."/>
            <person name="Gharbi K."/>
            <person name="Hall N."/>
            <person name="Watson M."/>
            <person name="Adriaenssens E.M."/>
            <person name="Foster-Nyarko E."/>
            <person name="Jarju S."/>
            <person name="Secka A."/>
            <person name="Antonio M."/>
            <person name="Oren A."/>
            <person name="Chaudhuri R."/>
            <person name="La Ragione R.M."/>
            <person name="Hildebrand F."/>
            <person name="Pallen M.J."/>
        </authorList>
    </citation>
    <scope>NUCLEOTIDE SEQUENCE [LARGE SCALE GENOMIC DNA]</scope>
    <source>
        <strain evidence="3 4">Sa1YUN3</strain>
    </source>
</reference>
<dbReference type="Proteomes" id="UP000616346">
    <property type="component" value="Unassembled WGS sequence"/>
</dbReference>
<keyword evidence="4" id="KW-1185">Reference proteome</keyword>
<proteinExistence type="predicted"/>
<evidence type="ECO:0000313" key="3">
    <source>
        <dbReference type="EMBL" id="MBD8003280.1"/>
    </source>
</evidence>
<comment type="caution">
    <text evidence="3">The sequence shown here is derived from an EMBL/GenBank/DDBJ whole genome shotgun (WGS) entry which is preliminary data.</text>
</comment>
<evidence type="ECO:0008006" key="5">
    <source>
        <dbReference type="Google" id="ProtNLM"/>
    </source>
</evidence>
<protein>
    <recommendedName>
        <fullName evidence="5">Pyruvate ferredoxin oxidoreductase</fullName>
    </recommendedName>
</protein>
<gene>
    <name evidence="3" type="ORF">H9626_13915</name>
</gene>